<feature type="compositionally biased region" description="Polar residues" evidence="9">
    <location>
        <begin position="308"/>
        <end position="328"/>
    </location>
</feature>
<keyword evidence="5" id="KW-0297">G-protein coupled receptor</keyword>
<name>A0AAV4HYX7_9GAST</name>
<dbReference type="PANTHER" id="PTHR24228:SF55">
    <property type="entry name" value="G-PROTEIN COUPLED RECEPTOR 75-RELATED"/>
    <property type="match status" value="1"/>
</dbReference>
<evidence type="ECO:0000256" key="6">
    <source>
        <dbReference type="ARBA" id="ARBA00023136"/>
    </source>
</evidence>
<evidence type="ECO:0000256" key="10">
    <source>
        <dbReference type="SAM" id="Phobius"/>
    </source>
</evidence>
<evidence type="ECO:0000256" key="1">
    <source>
        <dbReference type="ARBA" id="ARBA00004651"/>
    </source>
</evidence>
<comment type="caution">
    <text evidence="12">The sequence shown here is derived from an EMBL/GenBank/DDBJ whole genome shotgun (WGS) entry which is preliminary data.</text>
</comment>
<dbReference type="Pfam" id="PF00001">
    <property type="entry name" value="7tm_1"/>
    <property type="match status" value="1"/>
</dbReference>
<feature type="transmembrane region" description="Helical" evidence="10">
    <location>
        <begin position="226"/>
        <end position="249"/>
    </location>
</feature>
<dbReference type="GO" id="GO:0016493">
    <property type="term" value="F:C-C chemokine receptor activity"/>
    <property type="evidence" value="ECO:0007669"/>
    <property type="project" value="TreeGrafter"/>
</dbReference>
<dbReference type="CDD" id="cd00637">
    <property type="entry name" value="7tm_classA_rhodopsin-like"/>
    <property type="match status" value="1"/>
</dbReference>
<evidence type="ECO:0000256" key="4">
    <source>
        <dbReference type="ARBA" id="ARBA00022989"/>
    </source>
</evidence>
<protein>
    <submittedName>
        <fullName evidence="12">G protein-coupled receptor 75</fullName>
    </submittedName>
</protein>
<dbReference type="Proteomes" id="UP000762676">
    <property type="component" value="Unassembled WGS sequence"/>
</dbReference>
<proteinExistence type="predicted"/>
<dbReference type="SUPFAM" id="SSF81321">
    <property type="entry name" value="Family A G protein-coupled receptor-like"/>
    <property type="match status" value="1"/>
</dbReference>
<dbReference type="PROSITE" id="PS50262">
    <property type="entry name" value="G_PROTEIN_RECEP_F1_2"/>
    <property type="match status" value="1"/>
</dbReference>
<dbReference type="InterPro" id="IPR017452">
    <property type="entry name" value="GPCR_Rhodpsn_7TM"/>
</dbReference>
<feature type="region of interest" description="Disordered" evidence="9">
    <location>
        <begin position="307"/>
        <end position="332"/>
    </location>
</feature>
<evidence type="ECO:0000313" key="12">
    <source>
        <dbReference type="EMBL" id="GFS02915.1"/>
    </source>
</evidence>
<keyword evidence="8" id="KW-0807">Transducer</keyword>
<feature type="transmembrane region" description="Helical" evidence="10">
    <location>
        <begin position="355"/>
        <end position="375"/>
    </location>
</feature>
<accession>A0AAV4HYX7</accession>
<evidence type="ECO:0000259" key="11">
    <source>
        <dbReference type="PROSITE" id="PS50262"/>
    </source>
</evidence>
<keyword evidence="4 10" id="KW-1133">Transmembrane helix</keyword>
<feature type="transmembrane region" description="Helical" evidence="10">
    <location>
        <begin position="101"/>
        <end position="125"/>
    </location>
</feature>
<keyword evidence="7 12" id="KW-0675">Receptor</keyword>
<dbReference type="InterPro" id="IPR000276">
    <property type="entry name" value="GPCR_Rhodpsn"/>
</dbReference>
<keyword evidence="13" id="KW-1185">Reference proteome</keyword>
<keyword evidence="2" id="KW-1003">Cell membrane</keyword>
<sequence length="587" mass="64019">MPVVLSYNEAIFYPNSNVSSGSGSSRSISTVHDVKHDANGPVGMSAVADWDPSFHGSVHTATMAVCTVLVIFVVVLGTFGNGLVLITALQCRRLRSNFDVFVYNLAGADFIVCSCLAPTFLFLLFSSPPPAARPLCGGFLFVSVLCGLASLLTLLAIACHRQSRVTGRAKGALTARRTAAILGVIYVVSSATALGGTLHATLSWPDGQTSCQAVINSSHVTSNNVILFFVTPVVSVSCVTILVSYCIIARAVRTQSYLRVKALQPLLQTTGYSRLTHSSEDPQGAGPNKTSPPCSDMKQVLLEAGVSPDSSKTQTPEPSSLHTTTKPSIRSDKRERLRHCTCCSCMAALDKENKAISMCLVVILIIALCWTPLVVSHVIELFTGDSIILYQVKLCGIALVFLNSALDPYMYAQNCSRSSSRYASFLWEVFRCECRLPRHSKRNLRSKTSISPGKRTTRNPVGLPSTAQVLRADCATLQFLHPTDPPLKDNPQYVKHSTREVRNSYCIFKSSKSGRTGAKPKHHRVYSSNILKFAHINLPTCESYKRTEVRNERRTHAHASTMSDVRTLVHKSCCHGNVHEDLSLIDR</sequence>
<feature type="transmembrane region" description="Helical" evidence="10">
    <location>
        <begin position="61"/>
        <end position="89"/>
    </location>
</feature>
<feature type="transmembrane region" description="Helical" evidence="10">
    <location>
        <begin position="137"/>
        <end position="158"/>
    </location>
</feature>
<dbReference type="PRINTS" id="PR00237">
    <property type="entry name" value="GPCRRHODOPSN"/>
</dbReference>
<evidence type="ECO:0000256" key="9">
    <source>
        <dbReference type="SAM" id="MobiDB-lite"/>
    </source>
</evidence>
<evidence type="ECO:0000256" key="8">
    <source>
        <dbReference type="ARBA" id="ARBA00023224"/>
    </source>
</evidence>
<evidence type="ECO:0000313" key="13">
    <source>
        <dbReference type="Proteomes" id="UP000762676"/>
    </source>
</evidence>
<keyword evidence="3 10" id="KW-0812">Transmembrane</keyword>
<feature type="domain" description="G-protein coupled receptors family 1 profile" evidence="11">
    <location>
        <begin position="80"/>
        <end position="411"/>
    </location>
</feature>
<dbReference type="PANTHER" id="PTHR24228">
    <property type="entry name" value="B2 BRADYKININ RECEPTOR/ANGIOTENSIN II RECEPTOR"/>
    <property type="match status" value="1"/>
</dbReference>
<reference evidence="12 13" key="1">
    <citation type="journal article" date="2021" name="Elife">
        <title>Chloroplast acquisition without the gene transfer in kleptoplastic sea slugs, Plakobranchus ocellatus.</title>
        <authorList>
            <person name="Maeda T."/>
            <person name="Takahashi S."/>
            <person name="Yoshida T."/>
            <person name="Shimamura S."/>
            <person name="Takaki Y."/>
            <person name="Nagai Y."/>
            <person name="Toyoda A."/>
            <person name="Suzuki Y."/>
            <person name="Arimoto A."/>
            <person name="Ishii H."/>
            <person name="Satoh N."/>
            <person name="Nishiyama T."/>
            <person name="Hasebe M."/>
            <person name="Maruyama T."/>
            <person name="Minagawa J."/>
            <person name="Obokata J."/>
            <person name="Shigenobu S."/>
        </authorList>
    </citation>
    <scope>NUCLEOTIDE SEQUENCE [LARGE SCALE GENOMIC DNA]</scope>
</reference>
<feature type="transmembrane region" description="Helical" evidence="10">
    <location>
        <begin position="387"/>
        <end position="406"/>
    </location>
</feature>
<organism evidence="12 13">
    <name type="scientific">Elysia marginata</name>
    <dbReference type="NCBI Taxonomy" id="1093978"/>
    <lineage>
        <taxon>Eukaryota</taxon>
        <taxon>Metazoa</taxon>
        <taxon>Spiralia</taxon>
        <taxon>Lophotrochozoa</taxon>
        <taxon>Mollusca</taxon>
        <taxon>Gastropoda</taxon>
        <taxon>Heterobranchia</taxon>
        <taxon>Euthyneura</taxon>
        <taxon>Panpulmonata</taxon>
        <taxon>Sacoglossa</taxon>
        <taxon>Placobranchoidea</taxon>
        <taxon>Plakobranchidae</taxon>
        <taxon>Elysia</taxon>
    </lineage>
</organism>
<evidence type="ECO:0000256" key="5">
    <source>
        <dbReference type="ARBA" id="ARBA00023040"/>
    </source>
</evidence>
<evidence type="ECO:0000256" key="7">
    <source>
        <dbReference type="ARBA" id="ARBA00023170"/>
    </source>
</evidence>
<dbReference type="GO" id="GO:0005886">
    <property type="term" value="C:plasma membrane"/>
    <property type="evidence" value="ECO:0007669"/>
    <property type="project" value="UniProtKB-SubCell"/>
</dbReference>
<comment type="subcellular location">
    <subcellularLocation>
        <location evidence="1">Cell membrane</location>
        <topology evidence="1">Multi-pass membrane protein</topology>
    </subcellularLocation>
</comment>
<evidence type="ECO:0000256" key="2">
    <source>
        <dbReference type="ARBA" id="ARBA00022475"/>
    </source>
</evidence>
<keyword evidence="6 10" id="KW-0472">Membrane</keyword>
<dbReference type="AlphaFoldDB" id="A0AAV4HYX7"/>
<dbReference type="Gene3D" id="1.20.1070.10">
    <property type="entry name" value="Rhodopsin 7-helix transmembrane proteins"/>
    <property type="match status" value="1"/>
</dbReference>
<gene>
    <name evidence="12" type="ORF">ElyMa_002876300</name>
</gene>
<dbReference type="EMBL" id="BMAT01005937">
    <property type="protein sequence ID" value="GFS02915.1"/>
    <property type="molecule type" value="Genomic_DNA"/>
</dbReference>
<feature type="transmembrane region" description="Helical" evidence="10">
    <location>
        <begin position="179"/>
        <end position="200"/>
    </location>
</feature>
<evidence type="ECO:0000256" key="3">
    <source>
        <dbReference type="ARBA" id="ARBA00022692"/>
    </source>
</evidence>